<evidence type="ECO:0000313" key="12">
    <source>
        <dbReference type="Proteomes" id="UP000007635"/>
    </source>
</evidence>
<evidence type="ECO:0000256" key="5">
    <source>
        <dbReference type="ARBA" id="ARBA00059434"/>
    </source>
</evidence>
<dbReference type="eggNOG" id="KOG2086">
    <property type="taxonomic scope" value="Eukaryota"/>
</dbReference>
<dbReference type="Proteomes" id="UP000007635">
    <property type="component" value="Chromosome XX"/>
</dbReference>
<dbReference type="OMA" id="DFELMSA"/>
<sequence length="231" mass="25972">MSAMIRRVGLLERKVMCQAKEIERKDKRISLLEAKLRFPEDSESARDLSGRDSLERKCQRLQNRVSEMNSFLNDYGLTWVGDGGSSDAGESASVAPGFRMNFDLVQRRIVELNVLAGEGECFVRPTATGARLAKREPIQLGLYRDGIVMFDGPFRSYQERSTQRCMNDLMDGYFPSELQERFPDGVPFEVKVSSSKLADGRMCDFASWQGVEHGSVPKAVTKRGREGRSGD</sequence>
<name>G3NVV3_GASAC</name>
<keyword evidence="2" id="KW-0963">Cytoplasm</keyword>
<evidence type="ECO:0000256" key="4">
    <source>
        <dbReference type="ARBA" id="ARBA00023212"/>
    </source>
</evidence>
<dbReference type="SUPFAM" id="SSF102848">
    <property type="entry name" value="NSFL1 (p97 ATPase) cofactor p47, SEP domain"/>
    <property type="match status" value="1"/>
</dbReference>
<comment type="subunit">
    <text evidence="6">Interacts with GNA12, GNA13, RND1, RND2 and RND3.</text>
</comment>
<evidence type="ECO:0000256" key="8">
    <source>
        <dbReference type="ARBA" id="ARBA00075811"/>
    </source>
</evidence>
<feature type="domain" description="SEP" evidence="10">
    <location>
        <begin position="135"/>
        <end position="206"/>
    </location>
</feature>
<evidence type="ECO:0000256" key="3">
    <source>
        <dbReference type="ARBA" id="ARBA00023054"/>
    </source>
</evidence>
<accession>G3NVV3</accession>
<dbReference type="STRING" id="69293.ENSGACP00000009472"/>
<dbReference type="PROSITE" id="PS51399">
    <property type="entry name" value="SEP"/>
    <property type="match status" value="1"/>
</dbReference>
<keyword evidence="12" id="KW-1185">Reference proteome</keyword>
<dbReference type="FunCoup" id="G3NVV3">
    <property type="interactions" value="26"/>
</dbReference>
<dbReference type="Bgee" id="ENSGACG00000007151">
    <property type="expression patterns" value="Expressed in mesonephros and 4 other cell types or tissues"/>
</dbReference>
<evidence type="ECO:0000256" key="7">
    <source>
        <dbReference type="ARBA" id="ARBA00073759"/>
    </source>
</evidence>
<protein>
    <recommendedName>
        <fullName evidence="7">UBX domain-containing protein 11</fullName>
    </recommendedName>
    <alternativeName>
        <fullName evidence="9">Socius</fullName>
    </alternativeName>
    <alternativeName>
        <fullName evidence="8">UBX domain-containing protein 5</fullName>
    </alternativeName>
</protein>
<dbReference type="InParanoid" id="G3NVV3"/>
<dbReference type="InterPro" id="IPR036241">
    <property type="entry name" value="NSFL1C_SEP_dom_sf"/>
</dbReference>
<dbReference type="GO" id="GO:0043161">
    <property type="term" value="P:proteasome-mediated ubiquitin-dependent protein catabolic process"/>
    <property type="evidence" value="ECO:0007669"/>
    <property type="project" value="TreeGrafter"/>
</dbReference>
<evidence type="ECO:0000256" key="9">
    <source>
        <dbReference type="ARBA" id="ARBA00081109"/>
    </source>
</evidence>
<dbReference type="Pfam" id="PF08059">
    <property type="entry name" value="SEP"/>
    <property type="match status" value="1"/>
</dbReference>
<comment type="subcellular location">
    <subcellularLocation>
        <location evidence="1">Cytoplasm</location>
        <location evidence="1">Cytoskeleton</location>
    </subcellularLocation>
</comment>
<dbReference type="GO" id="GO:0043130">
    <property type="term" value="F:ubiquitin binding"/>
    <property type="evidence" value="ECO:0007669"/>
    <property type="project" value="TreeGrafter"/>
</dbReference>
<dbReference type="FunFam" id="3.30.420.210:FF:000003">
    <property type="entry name" value="UBX domain protein 11"/>
    <property type="match status" value="1"/>
</dbReference>
<dbReference type="Gene3D" id="3.30.420.210">
    <property type="entry name" value="SEP domain"/>
    <property type="match status" value="1"/>
</dbReference>
<dbReference type="PANTHER" id="PTHR23333">
    <property type="entry name" value="UBX DOMAIN CONTAINING PROTEIN"/>
    <property type="match status" value="1"/>
</dbReference>
<reference evidence="11" key="2">
    <citation type="submission" date="2025-08" db="UniProtKB">
        <authorList>
            <consortium name="Ensembl"/>
        </authorList>
    </citation>
    <scope>IDENTIFICATION</scope>
</reference>
<evidence type="ECO:0000256" key="6">
    <source>
        <dbReference type="ARBA" id="ARBA00062345"/>
    </source>
</evidence>
<dbReference type="AlphaFoldDB" id="G3NVV3"/>
<evidence type="ECO:0000256" key="2">
    <source>
        <dbReference type="ARBA" id="ARBA00022490"/>
    </source>
</evidence>
<proteinExistence type="predicted"/>
<comment type="function">
    <text evidence="5">May be involved in the reorganization of actin cytoskeleton mediated by RND1, RND2 and RND3. Promotes RHOA activation mediated by GNA12 and GNA13.</text>
</comment>
<dbReference type="InterPro" id="IPR012989">
    <property type="entry name" value="SEP_domain"/>
</dbReference>
<evidence type="ECO:0000256" key="1">
    <source>
        <dbReference type="ARBA" id="ARBA00004245"/>
    </source>
</evidence>
<reference evidence="11" key="3">
    <citation type="submission" date="2025-09" db="UniProtKB">
        <authorList>
            <consortium name="Ensembl"/>
        </authorList>
    </citation>
    <scope>IDENTIFICATION</scope>
</reference>
<keyword evidence="3" id="KW-0175">Coiled coil</keyword>
<evidence type="ECO:0000313" key="11">
    <source>
        <dbReference type="Ensembl" id="ENSGACP00000009472.2"/>
    </source>
</evidence>
<organism evidence="11 12">
    <name type="scientific">Gasterosteus aculeatus aculeatus</name>
    <name type="common">three-spined stickleback</name>
    <dbReference type="NCBI Taxonomy" id="481459"/>
    <lineage>
        <taxon>Eukaryota</taxon>
        <taxon>Metazoa</taxon>
        <taxon>Chordata</taxon>
        <taxon>Craniata</taxon>
        <taxon>Vertebrata</taxon>
        <taxon>Euteleostomi</taxon>
        <taxon>Actinopterygii</taxon>
        <taxon>Neopterygii</taxon>
        <taxon>Teleostei</taxon>
        <taxon>Neoteleostei</taxon>
        <taxon>Acanthomorphata</taxon>
        <taxon>Eupercaria</taxon>
        <taxon>Perciformes</taxon>
        <taxon>Cottioidei</taxon>
        <taxon>Gasterosteales</taxon>
        <taxon>Gasterosteidae</taxon>
        <taxon>Gasterosteus</taxon>
    </lineage>
</organism>
<dbReference type="Ensembl" id="ENSGACT00000009492.2">
    <property type="protein sequence ID" value="ENSGACP00000009472.2"/>
    <property type="gene ID" value="ENSGACG00000007151.2"/>
</dbReference>
<reference evidence="11 12" key="1">
    <citation type="journal article" date="2021" name="G3 (Bethesda)">
        <title>Improved contiguity of the threespine stickleback genome using long-read sequencing.</title>
        <authorList>
            <person name="Nath S."/>
            <person name="Shaw D.E."/>
            <person name="White M.A."/>
        </authorList>
    </citation>
    <scope>NUCLEOTIDE SEQUENCE [LARGE SCALE GENOMIC DNA]</scope>
    <source>
        <strain evidence="11 12">Lake Benthic</strain>
    </source>
</reference>
<evidence type="ECO:0000259" key="10">
    <source>
        <dbReference type="PROSITE" id="PS51399"/>
    </source>
</evidence>
<dbReference type="GeneTree" id="ENSGT00520000055567"/>
<dbReference type="PANTHER" id="PTHR23333:SF4">
    <property type="entry name" value="UBX DOMAIN-CONTAINING PROTEIN 11"/>
    <property type="match status" value="1"/>
</dbReference>
<dbReference type="GO" id="GO:0005856">
    <property type="term" value="C:cytoskeleton"/>
    <property type="evidence" value="ECO:0007669"/>
    <property type="project" value="UniProtKB-SubCell"/>
</dbReference>
<keyword evidence="4" id="KW-0206">Cytoskeleton</keyword>